<feature type="transmembrane region" description="Helical" evidence="6">
    <location>
        <begin position="403"/>
        <end position="421"/>
    </location>
</feature>
<comment type="subcellular location">
    <subcellularLocation>
        <location evidence="1">Cell inner membrane</location>
        <topology evidence="1">Multi-pass membrane protein</topology>
    </subcellularLocation>
</comment>
<sequence length="452" mass="45625">MHVLERPRTAGRNLTFVAALLGLLMAQLDGAVVIAALPSIQHDLHGTAIAGVTAVYGLAVTVATPLHGRLGDMYGRRVTFSLSIAIFALGSVACALAPSLVFLVGARAIQGLGGSGLIVAAVSVLAEMFDKEELLRRQGWMTAVAAIAFVGGPPIGGLIAGQFGWQWIFGLNLPICAVALAIGFAGLPHRNSSNAKGGFDFPGAGLVVVGGASLVALGSSENVATNPLVAVPLLIVAVVSTILLVRVEKSAASPLISPRLFVVPAVARSVLASGLSGVTLFGTFTFMSLAIVATVHSGPTGTGLLLVPMTAGQLLLTTTFSLLARKFPQLTAWGRLGLALGVAGLSLIALAIVFSQPYALICGLVLSGAALGLSMQVYTLLVQSFAPKESIGAAMGTLSFSRQIGNVLGTAIFGWVAALLANPSGGLVAIFALAAAVTVVALVTSPGQPAGS</sequence>
<evidence type="ECO:0000256" key="4">
    <source>
        <dbReference type="ARBA" id="ARBA00022989"/>
    </source>
</evidence>
<keyword evidence="2" id="KW-0813">Transport</keyword>
<dbReference type="PANTHER" id="PTHR23501">
    <property type="entry name" value="MAJOR FACILITATOR SUPERFAMILY"/>
    <property type="match status" value="1"/>
</dbReference>
<keyword evidence="9" id="KW-1185">Reference proteome</keyword>
<evidence type="ECO:0000256" key="6">
    <source>
        <dbReference type="SAM" id="Phobius"/>
    </source>
</evidence>
<feature type="transmembrane region" description="Helical" evidence="6">
    <location>
        <begin position="427"/>
        <end position="444"/>
    </location>
</feature>
<evidence type="ECO:0000256" key="3">
    <source>
        <dbReference type="ARBA" id="ARBA00022692"/>
    </source>
</evidence>
<accession>A0ABN2ICI5</accession>
<feature type="transmembrane region" description="Helical" evidence="6">
    <location>
        <begin position="358"/>
        <end position="382"/>
    </location>
</feature>
<reference evidence="8 9" key="1">
    <citation type="journal article" date="2019" name="Int. J. Syst. Evol. Microbiol.">
        <title>The Global Catalogue of Microorganisms (GCM) 10K type strain sequencing project: providing services to taxonomists for standard genome sequencing and annotation.</title>
        <authorList>
            <consortium name="The Broad Institute Genomics Platform"/>
            <consortium name="The Broad Institute Genome Sequencing Center for Infectious Disease"/>
            <person name="Wu L."/>
            <person name="Ma J."/>
        </authorList>
    </citation>
    <scope>NUCLEOTIDE SEQUENCE [LARGE SCALE GENOMIC DNA]</scope>
    <source>
        <strain evidence="8 9">JCM 14718</strain>
    </source>
</reference>
<evidence type="ECO:0000259" key="7">
    <source>
        <dbReference type="PROSITE" id="PS50850"/>
    </source>
</evidence>
<dbReference type="PROSITE" id="PS50850">
    <property type="entry name" value="MFS"/>
    <property type="match status" value="1"/>
</dbReference>
<organism evidence="8 9">
    <name type="scientific">Fodinicola feengrottensis</name>
    <dbReference type="NCBI Taxonomy" id="435914"/>
    <lineage>
        <taxon>Bacteria</taxon>
        <taxon>Bacillati</taxon>
        <taxon>Actinomycetota</taxon>
        <taxon>Actinomycetes</taxon>
        <taxon>Mycobacteriales</taxon>
        <taxon>Fodinicola</taxon>
    </lineage>
</organism>
<keyword evidence="5 6" id="KW-0472">Membrane</keyword>
<feature type="transmembrane region" description="Helical" evidence="6">
    <location>
        <begin position="78"/>
        <end position="102"/>
    </location>
</feature>
<feature type="transmembrane region" description="Helical" evidence="6">
    <location>
        <begin position="266"/>
        <end position="293"/>
    </location>
</feature>
<proteinExistence type="predicted"/>
<feature type="transmembrane region" description="Helical" evidence="6">
    <location>
        <begin position="305"/>
        <end position="324"/>
    </location>
</feature>
<evidence type="ECO:0000256" key="1">
    <source>
        <dbReference type="ARBA" id="ARBA00004429"/>
    </source>
</evidence>
<dbReference type="SUPFAM" id="SSF103473">
    <property type="entry name" value="MFS general substrate transporter"/>
    <property type="match status" value="1"/>
</dbReference>
<feature type="transmembrane region" description="Helical" evidence="6">
    <location>
        <begin position="336"/>
        <end position="352"/>
    </location>
</feature>
<evidence type="ECO:0000313" key="9">
    <source>
        <dbReference type="Proteomes" id="UP001500618"/>
    </source>
</evidence>
<keyword evidence="3 6" id="KW-0812">Transmembrane</keyword>
<comment type="caution">
    <text evidence="8">The sequence shown here is derived from an EMBL/GenBank/DDBJ whole genome shotgun (WGS) entry which is preliminary data.</text>
</comment>
<dbReference type="InterPro" id="IPR036259">
    <property type="entry name" value="MFS_trans_sf"/>
</dbReference>
<evidence type="ECO:0000256" key="2">
    <source>
        <dbReference type="ARBA" id="ARBA00022448"/>
    </source>
</evidence>
<dbReference type="EMBL" id="BAAANY010000025">
    <property type="protein sequence ID" value="GAA1702411.1"/>
    <property type="molecule type" value="Genomic_DNA"/>
</dbReference>
<feature type="transmembrane region" description="Helical" evidence="6">
    <location>
        <begin position="199"/>
        <end position="218"/>
    </location>
</feature>
<dbReference type="Proteomes" id="UP001500618">
    <property type="component" value="Unassembled WGS sequence"/>
</dbReference>
<dbReference type="RefSeq" id="WP_344313627.1">
    <property type="nucleotide sequence ID" value="NZ_BAAANY010000025.1"/>
</dbReference>
<dbReference type="Gene3D" id="1.20.1250.20">
    <property type="entry name" value="MFS general substrate transporter like domains"/>
    <property type="match status" value="1"/>
</dbReference>
<dbReference type="InterPro" id="IPR011701">
    <property type="entry name" value="MFS"/>
</dbReference>
<protein>
    <submittedName>
        <fullName evidence="8">MFS transporter</fullName>
    </submittedName>
</protein>
<feature type="transmembrane region" description="Helical" evidence="6">
    <location>
        <begin position="140"/>
        <end position="161"/>
    </location>
</feature>
<dbReference type="InterPro" id="IPR020846">
    <property type="entry name" value="MFS_dom"/>
</dbReference>
<name>A0ABN2ICI5_9ACTN</name>
<feature type="transmembrane region" description="Helical" evidence="6">
    <location>
        <begin position="108"/>
        <end position="128"/>
    </location>
</feature>
<gene>
    <name evidence="8" type="ORF">GCM10009765_59830</name>
</gene>
<feature type="domain" description="Major facilitator superfamily (MFS) profile" evidence="7">
    <location>
        <begin position="15"/>
        <end position="452"/>
    </location>
</feature>
<dbReference type="Pfam" id="PF07690">
    <property type="entry name" value="MFS_1"/>
    <property type="match status" value="1"/>
</dbReference>
<dbReference type="Gene3D" id="1.20.1720.10">
    <property type="entry name" value="Multidrug resistance protein D"/>
    <property type="match status" value="1"/>
</dbReference>
<feature type="transmembrane region" description="Helical" evidence="6">
    <location>
        <begin position="224"/>
        <end position="245"/>
    </location>
</feature>
<dbReference type="PANTHER" id="PTHR23501:SF191">
    <property type="entry name" value="VACUOLAR BASIC AMINO ACID TRANSPORTER 4"/>
    <property type="match status" value="1"/>
</dbReference>
<evidence type="ECO:0000256" key="5">
    <source>
        <dbReference type="ARBA" id="ARBA00023136"/>
    </source>
</evidence>
<keyword evidence="4 6" id="KW-1133">Transmembrane helix</keyword>
<feature type="transmembrane region" description="Helical" evidence="6">
    <location>
        <begin position="46"/>
        <end position="66"/>
    </location>
</feature>
<feature type="transmembrane region" description="Helical" evidence="6">
    <location>
        <begin position="167"/>
        <end position="187"/>
    </location>
</feature>
<evidence type="ECO:0000313" key="8">
    <source>
        <dbReference type="EMBL" id="GAA1702411.1"/>
    </source>
</evidence>